<dbReference type="PANTHER" id="PTHR47219">
    <property type="entry name" value="RAB GTPASE-ACTIVATING PROTEIN 1-LIKE"/>
    <property type="match status" value="1"/>
</dbReference>
<dbReference type="OMA" id="DIPTWVA"/>
<reference evidence="4" key="1">
    <citation type="submission" date="2022-11" db="UniProtKB">
        <authorList>
            <consortium name="WormBaseParasite"/>
        </authorList>
    </citation>
    <scope>IDENTIFICATION</scope>
</reference>
<accession>A0A915L645</accession>
<dbReference type="PROSITE" id="PS50086">
    <property type="entry name" value="TBC_RABGAP"/>
    <property type="match status" value="1"/>
</dbReference>
<dbReference type="WBParaSite" id="nRc.2.0.1.t46489-RA">
    <property type="protein sequence ID" value="nRc.2.0.1.t46489-RA"/>
    <property type="gene ID" value="nRc.2.0.1.g46489"/>
</dbReference>
<evidence type="ECO:0000313" key="3">
    <source>
        <dbReference type="Proteomes" id="UP000887565"/>
    </source>
</evidence>
<dbReference type="InterPro" id="IPR050302">
    <property type="entry name" value="Rab_GAP_TBC_domain"/>
</dbReference>
<dbReference type="SUPFAM" id="SSF50998">
    <property type="entry name" value="Quinoprotein alcohol dehydrogenase-like"/>
    <property type="match status" value="1"/>
</dbReference>
<dbReference type="SUPFAM" id="SSF47923">
    <property type="entry name" value="Ypt/Rab-GAP domain of gyp1p"/>
    <property type="match status" value="2"/>
</dbReference>
<dbReference type="InterPro" id="IPR011047">
    <property type="entry name" value="Quinoprotein_ADH-like_sf"/>
</dbReference>
<dbReference type="GO" id="GO:0005813">
    <property type="term" value="C:centrosome"/>
    <property type="evidence" value="ECO:0007669"/>
    <property type="project" value="UniProtKB-SubCell"/>
</dbReference>
<dbReference type="InterPro" id="IPR000195">
    <property type="entry name" value="Rab-GAP-TBC_dom"/>
</dbReference>
<evidence type="ECO:0000256" key="1">
    <source>
        <dbReference type="ARBA" id="ARBA00004300"/>
    </source>
</evidence>
<dbReference type="SMART" id="SM00164">
    <property type="entry name" value="TBC"/>
    <property type="match status" value="1"/>
</dbReference>
<dbReference type="Pfam" id="PF00566">
    <property type="entry name" value="RabGAP-TBC"/>
    <property type="match status" value="1"/>
</dbReference>
<dbReference type="GO" id="GO:0031267">
    <property type="term" value="F:small GTPase binding"/>
    <property type="evidence" value="ECO:0007669"/>
    <property type="project" value="TreeGrafter"/>
</dbReference>
<dbReference type="FunFam" id="1.10.8.270:FF:000026">
    <property type="entry name" value="TBC (Tre-2/Bub2/Cdc16) domain family"/>
    <property type="match status" value="1"/>
</dbReference>
<feature type="domain" description="Rab-GAP TBC" evidence="2">
    <location>
        <begin position="143"/>
        <end position="343"/>
    </location>
</feature>
<proteinExistence type="predicted"/>
<protein>
    <submittedName>
        <fullName evidence="4">Rab-GAP TBC domain-containing protein</fullName>
    </submittedName>
</protein>
<dbReference type="Gene3D" id="2.130.10.10">
    <property type="entry name" value="YVTN repeat-like/Quinoprotein amine dehydrogenase"/>
    <property type="match status" value="1"/>
</dbReference>
<dbReference type="Pfam" id="PF23748">
    <property type="entry name" value="Beta-prop_LRRK2"/>
    <property type="match status" value="1"/>
</dbReference>
<comment type="subcellular location">
    <subcellularLocation>
        <location evidence="1">Cytoplasm</location>
        <location evidence="1">Cytoskeleton</location>
        <location evidence="1">Microtubule organizing center</location>
        <location evidence="1">Centrosome</location>
    </subcellularLocation>
</comment>
<keyword evidence="3" id="KW-1185">Reference proteome</keyword>
<dbReference type="PANTHER" id="PTHR47219:SF20">
    <property type="entry name" value="TBC1 DOMAIN FAMILY MEMBER 2B"/>
    <property type="match status" value="1"/>
</dbReference>
<dbReference type="AlphaFoldDB" id="A0A915L645"/>
<dbReference type="InterPro" id="IPR015943">
    <property type="entry name" value="WD40/YVTN_repeat-like_dom_sf"/>
</dbReference>
<evidence type="ECO:0000259" key="2">
    <source>
        <dbReference type="PROSITE" id="PS50086"/>
    </source>
</evidence>
<dbReference type="InterPro" id="IPR035969">
    <property type="entry name" value="Rab-GAP_TBC_sf"/>
</dbReference>
<sequence length="1150" mass="130821">MSLPVKCYEYQNQHQSFPSPSGFSIDGQSSMRVCYLTSELEQFKLDYVLLLQACIRVLLLEKQKDGSRSILHDFENHKSRIVRLCDETKQEDPTFPTFASSRLRLSYTAQNGSQNIHVWKMYMRKLKKGAVSRKELRNLIKSGVPNTFRSLIWRSLVHQKISDLKDQCGKYYFNNLCTSQGENGCLSEANVMNIKQITLDIMRTMPSNVHFASLACKGVNQLQQVLKAFCYHNPHIGYCQGMNFLVAVALLFLNAEDTFWFLIAVTERYFSSNYFDQNLIGVQADQEVLKWLVERKLPALSQHLVTCDIDLATITLNWFMSLFFDSIPFEIMLRIWDCFLLDGPKVLFRFALAILSMHQDLLLEKHDTMSILKVLKLSTRYTYDADALIKIAYEAMDPFPNRATIISKQISYLKILKERLKEREQYKAALKFAPLPNNQIHISGILWIWEDIILVSYGNRDFAQLGLVKKGSTEFNCRTLSIVQKNGITFVGLISGYLTALKIDILRLTSKICWEIKLTDMPLQLQLTNDGRLVSSLANGTLAILDNCLCGVPDLLELYYVPVGPAPICCLVADSDGQIWASMGSNIHVLNDQTLDCVEKFQVPNGTNNPTSSIFDRLVGFQLSEKGVWFSICQTSIVQLWDTKEFNCRFFYDIAKDCLGAYKKEDDPSEIHIASLLAFDDNLWIGTENGYLLTYKVTEMSLTQVHPPLIKRQISNSAIHQSKSHFIPGILQEKTTVDEFTIQAPDSGYNSVVSSSATSTKSGNFGDRRHSRSFPSFSICKMSNQWRSYDSALCTQVGSVIVERTAHDEAPERQTLIRPQLSWADHMSATAAFDKNGSRKHSMSDSFGRRIVRRPFQQTLNRRRKTVASLSCTLEGSGQHTFLELDDSRNPSTNCSQTTISNSAKRSVESIANCSPYLEFDDLFFLYDDDENGGEQEHGLCSEQVQKSLPAMPDLEKQIVITVDDSSRRKESNDQTQFATIPTQTDIQEERGVEERPKILQMAVGPKNRPLSLELRRKVLKSDEQATVSTPSDLLEPEECFDRRKPSNMLCSETTSVVSSLSIEPQYTFNLGLKMRLKISEQPLTLMVYSGNKSQPKIVTCSGPYESSEAILLWSQDENNKLLWYNEPIKTVVEKKTSDKTRRRSSLWFR</sequence>
<dbReference type="GO" id="GO:0005096">
    <property type="term" value="F:GTPase activator activity"/>
    <property type="evidence" value="ECO:0007669"/>
    <property type="project" value="TreeGrafter"/>
</dbReference>
<dbReference type="Gene3D" id="1.10.472.80">
    <property type="entry name" value="Ypt/Rab-GAP domain of gyp1p, domain 3"/>
    <property type="match status" value="1"/>
</dbReference>
<dbReference type="InterPro" id="IPR056602">
    <property type="entry name" value="Beta-prop_LRRK2"/>
</dbReference>
<organism evidence="3 4">
    <name type="scientific">Romanomermis culicivorax</name>
    <name type="common">Nematode worm</name>
    <dbReference type="NCBI Taxonomy" id="13658"/>
    <lineage>
        <taxon>Eukaryota</taxon>
        <taxon>Metazoa</taxon>
        <taxon>Ecdysozoa</taxon>
        <taxon>Nematoda</taxon>
        <taxon>Enoplea</taxon>
        <taxon>Dorylaimia</taxon>
        <taxon>Mermithida</taxon>
        <taxon>Mermithoidea</taxon>
        <taxon>Mermithidae</taxon>
        <taxon>Romanomermis</taxon>
    </lineage>
</organism>
<dbReference type="Gene3D" id="1.10.8.270">
    <property type="entry name" value="putative rabgap domain of human tbc1 domain family member 14 like domains"/>
    <property type="match status" value="1"/>
</dbReference>
<dbReference type="Proteomes" id="UP000887565">
    <property type="component" value="Unplaced"/>
</dbReference>
<name>A0A915L645_ROMCU</name>
<evidence type="ECO:0000313" key="4">
    <source>
        <dbReference type="WBParaSite" id="nRc.2.0.1.t46489-RA"/>
    </source>
</evidence>